<proteinExistence type="predicted"/>
<keyword evidence="2" id="KW-0812">Transmembrane</keyword>
<comment type="caution">
    <text evidence="4">The sequence shown here is derived from an EMBL/GenBank/DDBJ whole genome shotgun (WGS) entry which is preliminary data.</text>
</comment>
<evidence type="ECO:0000256" key="2">
    <source>
        <dbReference type="SAM" id="Phobius"/>
    </source>
</evidence>
<organism evidence="4 5">
    <name type="scientific">Tropilaelaps mercedesae</name>
    <dbReference type="NCBI Taxonomy" id="418985"/>
    <lineage>
        <taxon>Eukaryota</taxon>
        <taxon>Metazoa</taxon>
        <taxon>Ecdysozoa</taxon>
        <taxon>Arthropoda</taxon>
        <taxon>Chelicerata</taxon>
        <taxon>Arachnida</taxon>
        <taxon>Acari</taxon>
        <taxon>Parasitiformes</taxon>
        <taxon>Mesostigmata</taxon>
        <taxon>Gamasina</taxon>
        <taxon>Dermanyssoidea</taxon>
        <taxon>Laelapidae</taxon>
        <taxon>Tropilaelaps</taxon>
    </lineage>
</organism>
<dbReference type="EMBL" id="MNPL01031732">
    <property type="protein sequence ID" value="OQR66611.1"/>
    <property type="molecule type" value="Genomic_DNA"/>
</dbReference>
<accession>A0A1V9WZJ7</accession>
<sequence>MWWKVQRRRNLYHPVVLTFALLFDQAVSSVHNEGNETPTQDQRKKDVEHGDLDDIDLPGLRPKTLNVRLQVVGGHGAKAIEPASSSTPRYSSLPPSGLNDSVLHHHVLLNSYRGERKLLKPGSGAGEAYGIFGKGAETEGFDTIEESDSPVTPPTTSQWVVSGILIAIFAYSVIVSLVAHVYCLSKYCLRGEDEML</sequence>
<feature type="compositionally biased region" description="Polar residues" evidence="1">
    <location>
        <begin position="31"/>
        <end position="40"/>
    </location>
</feature>
<dbReference type="InParanoid" id="A0A1V9WZJ7"/>
<feature type="transmembrane region" description="Helical" evidence="2">
    <location>
        <begin position="159"/>
        <end position="182"/>
    </location>
</feature>
<keyword evidence="3" id="KW-0732">Signal</keyword>
<dbReference type="Proteomes" id="UP000192247">
    <property type="component" value="Unassembled WGS sequence"/>
</dbReference>
<gene>
    <name evidence="4" type="ORF">BIW11_14033</name>
</gene>
<evidence type="ECO:0000313" key="5">
    <source>
        <dbReference type="Proteomes" id="UP000192247"/>
    </source>
</evidence>
<feature type="compositionally biased region" description="Basic and acidic residues" evidence="1">
    <location>
        <begin position="41"/>
        <end position="52"/>
    </location>
</feature>
<keyword evidence="5" id="KW-1185">Reference proteome</keyword>
<name>A0A1V9WZJ7_9ACAR</name>
<keyword evidence="2" id="KW-1133">Transmembrane helix</keyword>
<evidence type="ECO:0000256" key="3">
    <source>
        <dbReference type="SAM" id="SignalP"/>
    </source>
</evidence>
<feature type="chain" id="PRO_5013161917" evidence="3">
    <location>
        <begin position="30"/>
        <end position="196"/>
    </location>
</feature>
<protein>
    <submittedName>
        <fullName evidence="4">Uncharacterized protein</fullName>
    </submittedName>
</protein>
<reference evidence="4 5" key="1">
    <citation type="journal article" date="2017" name="Gigascience">
        <title>Draft genome of the honey bee ectoparasitic mite, Tropilaelaps mercedesae, is shaped by the parasitic life history.</title>
        <authorList>
            <person name="Dong X."/>
            <person name="Armstrong S.D."/>
            <person name="Xia D."/>
            <person name="Makepeace B.L."/>
            <person name="Darby A.C."/>
            <person name="Kadowaki T."/>
        </authorList>
    </citation>
    <scope>NUCLEOTIDE SEQUENCE [LARGE SCALE GENOMIC DNA]</scope>
    <source>
        <strain evidence="4">Wuxi-XJTLU</strain>
    </source>
</reference>
<keyword evidence="2" id="KW-0472">Membrane</keyword>
<feature type="region of interest" description="Disordered" evidence="1">
    <location>
        <begin position="31"/>
        <end position="56"/>
    </location>
</feature>
<evidence type="ECO:0000256" key="1">
    <source>
        <dbReference type="SAM" id="MobiDB-lite"/>
    </source>
</evidence>
<feature type="signal peptide" evidence="3">
    <location>
        <begin position="1"/>
        <end position="29"/>
    </location>
</feature>
<evidence type="ECO:0000313" key="4">
    <source>
        <dbReference type="EMBL" id="OQR66611.1"/>
    </source>
</evidence>
<dbReference type="AlphaFoldDB" id="A0A1V9WZJ7"/>